<evidence type="ECO:0000313" key="2">
    <source>
        <dbReference type="EMBL" id="MFC4692557.1"/>
    </source>
</evidence>
<accession>A0ABV9LGN8</accession>
<dbReference type="EMBL" id="JBHSGR010000003">
    <property type="protein sequence ID" value="MFC4692557.1"/>
    <property type="molecule type" value="Genomic_DNA"/>
</dbReference>
<feature type="domain" description="DUF7712" evidence="1">
    <location>
        <begin position="3"/>
        <end position="124"/>
    </location>
</feature>
<dbReference type="Pfam" id="PF24822">
    <property type="entry name" value="DUF7712"/>
    <property type="match status" value="1"/>
</dbReference>
<proteinExistence type="predicted"/>
<keyword evidence="3" id="KW-1185">Reference proteome</keyword>
<organism evidence="2 3">
    <name type="scientific">Geodermatophilus arenarius</name>
    <dbReference type="NCBI Taxonomy" id="1137990"/>
    <lineage>
        <taxon>Bacteria</taxon>
        <taxon>Bacillati</taxon>
        <taxon>Actinomycetota</taxon>
        <taxon>Actinomycetes</taxon>
        <taxon>Geodermatophilales</taxon>
        <taxon>Geodermatophilaceae</taxon>
        <taxon>Geodermatophilus</taxon>
    </lineage>
</organism>
<sequence>MNWTWDLRGRDGGMNGLDFCRALTAGGFSRVLVHAAPARLAVRVTADDDTVVARGDADRDGDYSPVTLLELTDGGLRRSEVWPDESHLGLPVLLPGGEVGVLLRWEHAPDRSWWRWAVEFSNHRGRPADWAPEGQSLQR</sequence>
<evidence type="ECO:0000313" key="3">
    <source>
        <dbReference type="Proteomes" id="UP001596025"/>
    </source>
</evidence>
<reference evidence="3" key="1">
    <citation type="journal article" date="2019" name="Int. J. Syst. Evol. Microbiol.">
        <title>The Global Catalogue of Microorganisms (GCM) 10K type strain sequencing project: providing services to taxonomists for standard genome sequencing and annotation.</title>
        <authorList>
            <consortium name="The Broad Institute Genomics Platform"/>
            <consortium name="The Broad Institute Genome Sequencing Center for Infectious Disease"/>
            <person name="Wu L."/>
            <person name="Ma J."/>
        </authorList>
    </citation>
    <scope>NUCLEOTIDE SEQUENCE [LARGE SCALE GENOMIC DNA]</scope>
    <source>
        <strain evidence="3">CCUG 62763</strain>
    </source>
</reference>
<comment type="caution">
    <text evidence="2">The sequence shown here is derived from an EMBL/GenBank/DDBJ whole genome shotgun (WGS) entry which is preliminary data.</text>
</comment>
<protein>
    <recommendedName>
        <fullName evidence="1">DUF7712 domain-containing protein</fullName>
    </recommendedName>
</protein>
<dbReference type="RefSeq" id="WP_387986676.1">
    <property type="nucleotide sequence ID" value="NZ_JBHSGR010000003.1"/>
</dbReference>
<name>A0ABV9LGN8_9ACTN</name>
<dbReference type="InterPro" id="IPR056129">
    <property type="entry name" value="DUF7712"/>
</dbReference>
<dbReference type="Proteomes" id="UP001596025">
    <property type="component" value="Unassembled WGS sequence"/>
</dbReference>
<evidence type="ECO:0000259" key="1">
    <source>
        <dbReference type="Pfam" id="PF24822"/>
    </source>
</evidence>
<gene>
    <name evidence="2" type="ORF">ACFO3M_04055</name>
</gene>